<dbReference type="OrthoDB" id="6008311at2759"/>
<feature type="non-terminal residue" evidence="1">
    <location>
        <position position="241"/>
    </location>
</feature>
<proteinExistence type="predicted"/>
<keyword evidence="2" id="KW-1185">Reference proteome</keyword>
<protein>
    <submittedName>
        <fullName evidence="1">Uncharacterized protein</fullName>
    </submittedName>
</protein>
<evidence type="ECO:0000313" key="1">
    <source>
        <dbReference type="EMBL" id="CAB4003579.1"/>
    </source>
</evidence>
<reference evidence="1" key="1">
    <citation type="submission" date="2020-04" db="EMBL/GenBank/DDBJ databases">
        <authorList>
            <person name="Alioto T."/>
            <person name="Alioto T."/>
            <person name="Gomez Garrido J."/>
        </authorList>
    </citation>
    <scope>NUCLEOTIDE SEQUENCE</scope>
    <source>
        <strain evidence="1">A484AB</strain>
    </source>
</reference>
<gene>
    <name evidence="1" type="ORF">PACLA_8A024317</name>
</gene>
<dbReference type="EMBL" id="CACRXK020004667">
    <property type="protein sequence ID" value="CAB4003579.1"/>
    <property type="molecule type" value="Genomic_DNA"/>
</dbReference>
<organism evidence="1 2">
    <name type="scientific">Paramuricea clavata</name>
    <name type="common">Red gorgonian</name>
    <name type="synonym">Violescent sea-whip</name>
    <dbReference type="NCBI Taxonomy" id="317549"/>
    <lineage>
        <taxon>Eukaryota</taxon>
        <taxon>Metazoa</taxon>
        <taxon>Cnidaria</taxon>
        <taxon>Anthozoa</taxon>
        <taxon>Octocorallia</taxon>
        <taxon>Malacalcyonacea</taxon>
        <taxon>Plexauridae</taxon>
        <taxon>Paramuricea</taxon>
    </lineage>
</organism>
<accession>A0A7D9IEU2</accession>
<sequence>QGGDTIKLEIIGPPKNRVRAEWLIKQRIISYKGKMIRRELGGDAQFVCIDVKDENEKFQLKLDGNSPILDGFIQGQRYRIETETDDESQNEFSVETISEIKNHLSKSLEELNAKKKGKKLMADLWCHFGKALVSNVDEEETEPGKTFTPMQLRLMKIVSNNKDEHAGYWKVSFEEGVDPSVEEVLPESEDDPHTFPRLKLIHTQWRYDFGFGTPSFLTRNPSENAAGETALLTSLFDEYDL</sequence>
<dbReference type="Proteomes" id="UP001152795">
    <property type="component" value="Unassembled WGS sequence"/>
</dbReference>
<dbReference type="AlphaFoldDB" id="A0A7D9IEU2"/>
<name>A0A7D9IEU2_PARCT</name>
<evidence type="ECO:0000313" key="2">
    <source>
        <dbReference type="Proteomes" id="UP001152795"/>
    </source>
</evidence>
<comment type="caution">
    <text evidence="1">The sequence shown here is derived from an EMBL/GenBank/DDBJ whole genome shotgun (WGS) entry which is preliminary data.</text>
</comment>